<feature type="compositionally biased region" description="Basic residues" evidence="4">
    <location>
        <begin position="25"/>
        <end position="36"/>
    </location>
</feature>
<comment type="subcellular location">
    <subcellularLocation>
        <location evidence="1">Nucleus</location>
    </subcellularLocation>
</comment>
<feature type="compositionally biased region" description="Basic residues" evidence="4">
    <location>
        <begin position="722"/>
        <end position="732"/>
    </location>
</feature>
<dbReference type="GO" id="GO:0005654">
    <property type="term" value="C:nucleoplasm"/>
    <property type="evidence" value="ECO:0007669"/>
    <property type="project" value="TreeGrafter"/>
</dbReference>
<dbReference type="InterPro" id="IPR005343">
    <property type="entry name" value="Noc2"/>
</dbReference>
<dbReference type="Pfam" id="PF03715">
    <property type="entry name" value="Noc2"/>
    <property type="match status" value="1"/>
</dbReference>
<feature type="region of interest" description="Disordered" evidence="4">
    <location>
        <begin position="25"/>
        <end position="60"/>
    </location>
</feature>
<feature type="region of interest" description="Disordered" evidence="4">
    <location>
        <begin position="160"/>
        <end position="181"/>
    </location>
</feature>
<feature type="region of interest" description="Disordered" evidence="4">
    <location>
        <begin position="688"/>
        <end position="732"/>
    </location>
</feature>
<reference evidence="5" key="1">
    <citation type="submission" date="2023-03" db="EMBL/GenBank/DDBJ databases">
        <authorList>
            <person name="Julca I."/>
        </authorList>
    </citation>
    <scope>NUCLEOTIDE SEQUENCE</scope>
</reference>
<dbReference type="AlphaFoldDB" id="A0AAV1C855"/>
<feature type="region of interest" description="Disordered" evidence="4">
    <location>
        <begin position="85"/>
        <end position="105"/>
    </location>
</feature>
<evidence type="ECO:0000256" key="1">
    <source>
        <dbReference type="ARBA" id="ARBA00004123"/>
    </source>
</evidence>
<dbReference type="PANTHER" id="PTHR12687:SF8">
    <property type="entry name" value="PROTEIN REBELOTE"/>
    <property type="match status" value="1"/>
</dbReference>
<sequence length="732" mass="83015">MGKLGKKARKFAKKNLQSVLRQRRKNKAFLSKKKSYSRNDGDDVEDQPGNTVELCSGRNDNDEDIVNASLDAVFRKDDTDVFGDISDSDGYLSEDSSCPKNEGSAMEDFLEEDGGEGELSLQNKEIRKELAIQKKKLELLQKKDPDFSKFLQSYKDTENSRGDVNKFSDEDESENENDVAEGHSKFLTSAEIYSWCQMVKEQNSNPALTCLLNAYRAACHYGAESSGHRIQNREAFCSIVVFVLSEVDNVFRSQLQLSAKSCKKETLNELKNSAKWKKLKPLVKSYLRSTLFLLNQVADSDILVFALSRLKASLMFFTFFPTLLHRLIKITVSLWATGGDVLSAASFLIVRDVAAIFSDYLETCLAKTFVAYMDHCRASESGTMRNTQFFSDSIVELCSLDVPKSSFKVQASISQLSKIVQSGMQTKKKEALKKICSWEFVNCIDLWVKFVTANLQEFDLQALLFRTIQLVNGVACIFTGPRYLPLRIKCIQWLNNLSTSSGIFVPVASYVLDVLEYKTVKDRNSEVSLGLSNTLKLPKSFVKSQAFQEECLLFVIEQLCVHFAQWSYHISFPELATIPLIRLRKFHDNTSNEGHRRLVKRFIDQVEHNVDFVQKRRDEVAFSPNDHQSVEQFLLLEKSGKDAPFTQFYRSTMEKAALRASCKKDKISMLKQKALKLEQDQLTGGLANERLSSDSANKVVDDGTSSLRRKQKRAVDSGTSSLRRKQKRARQV</sequence>
<comment type="similarity">
    <text evidence="2">Belongs to the NOC2 family.</text>
</comment>
<dbReference type="PANTHER" id="PTHR12687">
    <property type="entry name" value="NUCLEOLAR COMPLEX 2 AND RAD4-RELATED"/>
    <property type="match status" value="1"/>
</dbReference>
<dbReference type="EMBL" id="OX459118">
    <property type="protein sequence ID" value="CAI9091095.1"/>
    <property type="molecule type" value="Genomic_DNA"/>
</dbReference>
<evidence type="ECO:0000256" key="3">
    <source>
        <dbReference type="ARBA" id="ARBA00023242"/>
    </source>
</evidence>
<protein>
    <submittedName>
        <fullName evidence="5">OLC1v1026026C4</fullName>
    </submittedName>
</protein>
<dbReference type="GO" id="GO:0030691">
    <property type="term" value="C:Noc2p-Noc3p complex"/>
    <property type="evidence" value="ECO:0007669"/>
    <property type="project" value="TreeGrafter"/>
</dbReference>
<dbReference type="GO" id="GO:0030690">
    <property type="term" value="C:Noc1p-Noc2p complex"/>
    <property type="evidence" value="ECO:0007669"/>
    <property type="project" value="TreeGrafter"/>
</dbReference>
<evidence type="ECO:0000313" key="6">
    <source>
        <dbReference type="Proteomes" id="UP001161247"/>
    </source>
</evidence>
<accession>A0AAV1C855</accession>
<feature type="compositionally biased region" description="Acidic residues" evidence="4">
    <location>
        <begin position="169"/>
        <end position="179"/>
    </location>
</feature>
<dbReference type="GO" id="GO:0042273">
    <property type="term" value="P:ribosomal large subunit biogenesis"/>
    <property type="evidence" value="ECO:0007669"/>
    <property type="project" value="TreeGrafter"/>
</dbReference>
<evidence type="ECO:0000256" key="2">
    <source>
        <dbReference type="ARBA" id="ARBA00005907"/>
    </source>
</evidence>
<evidence type="ECO:0000313" key="5">
    <source>
        <dbReference type="EMBL" id="CAI9091095.1"/>
    </source>
</evidence>
<name>A0AAV1C855_OLDCO</name>
<proteinExistence type="inferred from homology"/>
<organism evidence="5 6">
    <name type="scientific">Oldenlandia corymbosa var. corymbosa</name>
    <dbReference type="NCBI Taxonomy" id="529605"/>
    <lineage>
        <taxon>Eukaryota</taxon>
        <taxon>Viridiplantae</taxon>
        <taxon>Streptophyta</taxon>
        <taxon>Embryophyta</taxon>
        <taxon>Tracheophyta</taxon>
        <taxon>Spermatophyta</taxon>
        <taxon>Magnoliopsida</taxon>
        <taxon>eudicotyledons</taxon>
        <taxon>Gunneridae</taxon>
        <taxon>Pentapetalae</taxon>
        <taxon>asterids</taxon>
        <taxon>lamiids</taxon>
        <taxon>Gentianales</taxon>
        <taxon>Rubiaceae</taxon>
        <taxon>Rubioideae</taxon>
        <taxon>Spermacoceae</taxon>
        <taxon>Hedyotis-Oldenlandia complex</taxon>
        <taxon>Oldenlandia</taxon>
    </lineage>
</organism>
<keyword evidence="3" id="KW-0539">Nucleus</keyword>
<keyword evidence="6" id="KW-1185">Reference proteome</keyword>
<gene>
    <name evidence="5" type="ORF">OLC1_LOCUS3108</name>
</gene>
<dbReference type="Proteomes" id="UP001161247">
    <property type="component" value="Chromosome 1"/>
</dbReference>
<evidence type="ECO:0000256" key="4">
    <source>
        <dbReference type="SAM" id="MobiDB-lite"/>
    </source>
</evidence>
<dbReference type="GO" id="GO:0005730">
    <property type="term" value="C:nucleolus"/>
    <property type="evidence" value="ECO:0007669"/>
    <property type="project" value="TreeGrafter"/>
</dbReference>